<reference evidence="1 2" key="1">
    <citation type="submission" date="2014-07" db="EMBL/GenBank/DDBJ databases">
        <title>Expanding our view of genomic diversity in Candidatus Accumulibacter clades.</title>
        <authorList>
            <person name="Skennerton C.T."/>
            <person name="Barr J.J."/>
            <person name="Slater F.R."/>
            <person name="Bond P.L."/>
            <person name="Tyson G.W."/>
        </authorList>
    </citation>
    <scope>NUCLEOTIDE SEQUENCE [LARGE SCALE GENOMIC DNA]</scope>
    <source>
        <strain evidence="2">SK-01</strain>
    </source>
</reference>
<comment type="caution">
    <text evidence="1">The sequence shown here is derived from an EMBL/GenBank/DDBJ whole genome shotgun (WGS) entry which is preliminary data.</text>
</comment>
<name>A0A084XXQ8_9PROT</name>
<accession>A0A084XXQ8</accession>
<sequence length="319" mass="34914">MIAACPRIRDLPPSLLAQRFSEASVTLDYGAALVRVRTVLKPFVRDFQRVYGAFFLAEEAGFADFHTEVCSGKGLRAIFGPQSRFLIDGIQPFDPFPREQALPHFEWGVNWCFGKRFNQHVLLHSGVLALGDRGVIMAAPPGSGKSTLTAAMMLRGFRLLSDEFGVLCPHTGQLWPMLKPVALKNRSIEVIRAYTDQAILGPVYGGTRKGDVAHLAPDEASVDARRLPARPHLVLFPLFREGAALTTRRLPSEEAFARLAFNSFNYDLLGRTSFNAVADVIDACSAFELEYSRLDEAIECLRAMLSESTVAAAAAAAAA</sequence>
<dbReference type="SUPFAM" id="SSF53795">
    <property type="entry name" value="PEP carboxykinase-like"/>
    <property type="match status" value="1"/>
</dbReference>
<dbReference type="InterPro" id="IPR027600">
    <property type="entry name" value="HprK-rel_A"/>
</dbReference>
<dbReference type="NCBIfam" id="TIGR04352">
    <property type="entry name" value="HprK_rel_A"/>
    <property type="match status" value="1"/>
</dbReference>
<dbReference type="InterPro" id="IPR027417">
    <property type="entry name" value="P-loop_NTPase"/>
</dbReference>
<dbReference type="RefSeq" id="WP_273703750.1">
    <property type="nucleotide sequence ID" value="NZ_JDSS02000031.1"/>
</dbReference>
<protein>
    <recommendedName>
        <fullName evidence="3">HprK-related kinase A</fullName>
    </recommendedName>
</protein>
<dbReference type="STRING" id="1457154.CAPSK01_003369"/>
<dbReference type="Gene3D" id="3.40.50.300">
    <property type="entry name" value="P-loop containing nucleotide triphosphate hydrolases"/>
    <property type="match status" value="1"/>
</dbReference>
<evidence type="ECO:0000313" key="2">
    <source>
        <dbReference type="Proteomes" id="UP000019812"/>
    </source>
</evidence>
<proteinExistence type="predicted"/>
<gene>
    <name evidence="1" type="ORF">CAPSK01_003369</name>
</gene>
<evidence type="ECO:0008006" key="3">
    <source>
        <dbReference type="Google" id="ProtNLM"/>
    </source>
</evidence>
<evidence type="ECO:0000313" key="1">
    <source>
        <dbReference type="EMBL" id="KFB67252.1"/>
    </source>
</evidence>
<dbReference type="Proteomes" id="UP000019812">
    <property type="component" value="Unassembled WGS sequence"/>
</dbReference>
<organism evidence="1 2">
    <name type="scientific">Candidatus Accumulibacter vicinus</name>
    <dbReference type="NCBI Taxonomy" id="2954382"/>
    <lineage>
        <taxon>Bacteria</taxon>
        <taxon>Pseudomonadati</taxon>
        <taxon>Pseudomonadota</taxon>
        <taxon>Betaproteobacteria</taxon>
        <taxon>Candidatus Accumulibacter</taxon>
    </lineage>
</organism>
<dbReference type="EMBL" id="JDSS02000031">
    <property type="protein sequence ID" value="KFB67252.1"/>
    <property type="molecule type" value="Genomic_DNA"/>
</dbReference>
<dbReference type="AlphaFoldDB" id="A0A084XXQ8"/>